<proteinExistence type="predicted"/>
<dbReference type="Proteomes" id="UP000241960">
    <property type="component" value="Unassembled WGS sequence"/>
</dbReference>
<evidence type="ECO:0000259" key="5">
    <source>
        <dbReference type="Pfam" id="PF00155"/>
    </source>
</evidence>
<keyword evidence="4" id="KW-0663">Pyridoxal phosphate</keyword>
<name>A0A9Q6HQC4_9STAP</name>
<dbReference type="GO" id="GO:0030170">
    <property type="term" value="F:pyridoxal phosphate binding"/>
    <property type="evidence" value="ECO:0007669"/>
    <property type="project" value="InterPro"/>
</dbReference>
<dbReference type="InterPro" id="IPR004839">
    <property type="entry name" value="Aminotransferase_I/II_large"/>
</dbReference>
<dbReference type="GO" id="GO:0009102">
    <property type="term" value="P:biotin biosynthetic process"/>
    <property type="evidence" value="ECO:0007669"/>
    <property type="project" value="TreeGrafter"/>
</dbReference>
<dbReference type="Pfam" id="PF00155">
    <property type="entry name" value="Aminotran_1_2"/>
    <property type="match status" value="1"/>
</dbReference>
<keyword evidence="3" id="KW-0808">Transferase</keyword>
<gene>
    <name evidence="6" type="ORF">BU058_03455</name>
</gene>
<dbReference type="InterPro" id="IPR015422">
    <property type="entry name" value="PyrdxlP-dep_Trfase_small"/>
</dbReference>
<dbReference type="GO" id="GO:0008710">
    <property type="term" value="F:8-amino-7-oxononanoate synthase activity"/>
    <property type="evidence" value="ECO:0007669"/>
    <property type="project" value="TreeGrafter"/>
</dbReference>
<protein>
    <submittedName>
        <fullName evidence="6">8-amino-7-oxononanoate synthase</fullName>
    </submittedName>
</protein>
<organism evidence="6 7">
    <name type="scientific">Staphylococcus succinus</name>
    <dbReference type="NCBI Taxonomy" id="61015"/>
    <lineage>
        <taxon>Bacteria</taxon>
        <taxon>Bacillati</taxon>
        <taxon>Bacillota</taxon>
        <taxon>Bacilli</taxon>
        <taxon>Bacillales</taxon>
        <taxon>Staphylococcaceae</taxon>
        <taxon>Staphylococcus</taxon>
    </lineage>
</organism>
<evidence type="ECO:0000256" key="3">
    <source>
        <dbReference type="ARBA" id="ARBA00022679"/>
    </source>
</evidence>
<evidence type="ECO:0000256" key="2">
    <source>
        <dbReference type="ARBA" id="ARBA00011738"/>
    </source>
</evidence>
<dbReference type="PANTHER" id="PTHR13693">
    <property type="entry name" value="CLASS II AMINOTRANSFERASE/8-AMINO-7-OXONONANOATE SYNTHASE"/>
    <property type="match status" value="1"/>
</dbReference>
<evidence type="ECO:0000256" key="4">
    <source>
        <dbReference type="ARBA" id="ARBA00022898"/>
    </source>
</evidence>
<evidence type="ECO:0000313" key="7">
    <source>
        <dbReference type="Proteomes" id="UP000241960"/>
    </source>
</evidence>
<dbReference type="InterPro" id="IPR015424">
    <property type="entry name" value="PyrdxlP-dep_Trfase"/>
</dbReference>
<sequence length="374" mass="42558">MDTQKIINDIKADGTYRTLKNITQVSGKYITINKTNYINFTSNDYLGIGQFNLNLEDFQTFSKQFSNTLSSSRLISGNSVVYSNLEKSISQSFGFEDCFITNSGYDANLAVFNIFKDEDVVVFSDQKNHASIIDGIKLSDLNKVIYQHLDYTALEMQLKQYPFHTKLIVSDSVFSTNGNIVDLQLLINLKNKYSNTLLIIDDSHGLGLKLFDSYQGIDILTSSLSKAWGAHGGMILSSENIKTLIINKGRAVIYSSGLPIFNLYQLMTNFQYVITCNTRREKLLDLSRYFNEQYQVLFNHQVDSLSPIKNIILPCLKSTEQVHTYLYDNGLFTSLLRYPTVEVPTLRISLSYFHSKKDIDVLLKLIKNYIQGVV</sequence>
<dbReference type="AlphaFoldDB" id="A0A9Q6HQC4"/>
<dbReference type="SUPFAM" id="SSF53383">
    <property type="entry name" value="PLP-dependent transferases"/>
    <property type="match status" value="1"/>
</dbReference>
<evidence type="ECO:0000256" key="1">
    <source>
        <dbReference type="ARBA" id="ARBA00001933"/>
    </source>
</evidence>
<dbReference type="PANTHER" id="PTHR13693:SF100">
    <property type="entry name" value="8-AMINO-7-OXONONANOATE SYNTHASE"/>
    <property type="match status" value="1"/>
</dbReference>
<dbReference type="Gene3D" id="3.90.1150.10">
    <property type="entry name" value="Aspartate Aminotransferase, domain 1"/>
    <property type="match status" value="1"/>
</dbReference>
<dbReference type="Gene3D" id="3.40.640.10">
    <property type="entry name" value="Type I PLP-dependent aspartate aminotransferase-like (Major domain)"/>
    <property type="match status" value="1"/>
</dbReference>
<comment type="cofactor">
    <cofactor evidence="1">
        <name>pyridoxal 5'-phosphate</name>
        <dbReference type="ChEBI" id="CHEBI:597326"/>
    </cofactor>
</comment>
<comment type="subunit">
    <text evidence="2">Homodimer.</text>
</comment>
<dbReference type="InterPro" id="IPR015421">
    <property type="entry name" value="PyrdxlP-dep_Trfase_major"/>
</dbReference>
<evidence type="ECO:0000313" key="6">
    <source>
        <dbReference type="EMBL" id="PTI76685.1"/>
    </source>
</evidence>
<reference evidence="6 7" key="1">
    <citation type="journal article" date="2016" name="Front. Microbiol.">
        <title>Comprehensive Phylogenetic Analysis of Bovine Non-aureus Staphylococci Species Based on Whole-Genome Sequencing.</title>
        <authorList>
            <person name="Naushad S."/>
            <person name="Barkema H.W."/>
            <person name="Luby C."/>
            <person name="Condas L.A."/>
            <person name="Nobrega D.B."/>
            <person name="Carson D.A."/>
            <person name="De Buck J."/>
        </authorList>
    </citation>
    <scope>NUCLEOTIDE SEQUENCE [LARGE SCALE GENOMIC DNA]</scope>
    <source>
        <strain evidence="6 7">SNUC 1231</strain>
    </source>
</reference>
<dbReference type="RefSeq" id="WP_107544873.1">
    <property type="nucleotide sequence ID" value="NZ_JAMWVB010000003.1"/>
</dbReference>
<comment type="caution">
    <text evidence="6">The sequence shown here is derived from an EMBL/GenBank/DDBJ whole genome shotgun (WGS) entry which is preliminary data.</text>
</comment>
<dbReference type="EMBL" id="PZFQ01000008">
    <property type="protein sequence ID" value="PTI76685.1"/>
    <property type="molecule type" value="Genomic_DNA"/>
</dbReference>
<dbReference type="InterPro" id="IPR050087">
    <property type="entry name" value="AON_synthase_class-II"/>
</dbReference>
<feature type="domain" description="Aminotransferase class I/classII large" evidence="5">
    <location>
        <begin position="36"/>
        <end position="364"/>
    </location>
</feature>
<accession>A0A9Q6HQC4</accession>